<dbReference type="PANTHER" id="PTHR45745:SF1">
    <property type="entry name" value="PHOSPHOGLUCOMUTASE 2B-RELATED"/>
    <property type="match status" value="1"/>
</dbReference>
<sequence>MKMKEKEDFSISTAEAHGHSVIIANDPDADRLTLAEKQPGNTNEGGKGNWRVFTGNEIGSMLGWWAMENFKKITKILMETLTGFKWMGNLSHTLLEKGEEVLFAFEEAIGVMFGTTVLDKDGYPSTCGPAGVTSVCDITVGYDSTRPPHYLNQYYQLILVVR</sequence>
<name>A0A1X7ULL9_AMPQE</name>
<protein>
    <submittedName>
        <fullName evidence="4">Uncharacterized protein</fullName>
    </submittedName>
</protein>
<dbReference type="PANTHER" id="PTHR45745">
    <property type="entry name" value="PHOSPHOMANNOMUTASE 45A"/>
    <property type="match status" value="1"/>
</dbReference>
<dbReference type="InParanoid" id="A0A1X7ULL9"/>
<dbReference type="STRING" id="400682.A0A1X7ULL9"/>
<keyword evidence="3" id="KW-0413">Isomerase</keyword>
<reference evidence="4" key="1">
    <citation type="submission" date="2017-05" db="UniProtKB">
        <authorList>
            <consortium name="EnsemblMetazoa"/>
        </authorList>
    </citation>
    <scope>IDENTIFICATION</scope>
</reference>
<dbReference type="GO" id="GO:0005975">
    <property type="term" value="P:carbohydrate metabolic process"/>
    <property type="evidence" value="ECO:0007669"/>
    <property type="project" value="InterPro"/>
</dbReference>
<keyword evidence="1" id="KW-0479">Metal-binding</keyword>
<dbReference type="eggNOG" id="KOG1220">
    <property type="taxonomic scope" value="Eukaryota"/>
</dbReference>
<evidence type="ECO:0000313" key="4">
    <source>
        <dbReference type="EnsemblMetazoa" id="Aqu2.1.28561_001"/>
    </source>
</evidence>
<dbReference type="GO" id="GO:0008973">
    <property type="term" value="F:phosphopentomutase activity"/>
    <property type="evidence" value="ECO:0007669"/>
    <property type="project" value="TreeGrafter"/>
</dbReference>
<keyword evidence="2" id="KW-0460">Magnesium</keyword>
<dbReference type="AlphaFoldDB" id="A0A1X7ULL9"/>
<dbReference type="GO" id="GO:0005634">
    <property type="term" value="C:nucleus"/>
    <property type="evidence" value="ECO:0007669"/>
    <property type="project" value="TreeGrafter"/>
</dbReference>
<dbReference type="InterPro" id="IPR016055">
    <property type="entry name" value="A-D-PHexomutase_a/b/a-I/II/III"/>
</dbReference>
<accession>A0A1X7ULL9</accession>
<dbReference type="GO" id="GO:0046872">
    <property type="term" value="F:metal ion binding"/>
    <property type="evidence" value="ECO:0007669"/>
    <property type="project" value="UniProtKB-KW"/>
</dbReference>
<proteinExistence type="predicted"/>
<evidence type="ECO:0000256" key="1">
    <source>
        <dbReference type="ARBA" id="ARBA00022723"/>
    </source>
</evidence>
<dbReference type="SUPFAM" id="SSF53738">
    <property type="entry name" value="Phosphoglucomutase, first 3 domains"/>
    <property type="match status" value="1"/>
</dbReference>
<dbReference type="OrthoDB" id="8300170at2759"/>
<evidence type="ECO:0000256" key="2">
    <source>
        <dbReference type="ARBA" id="ARBA00022842"/>
    </source>
</evidence>
<evidence type="ECO:0000256" key="3">
    <source>
        <dbReference type="ARBA" id="ARBA00023235"/>
    </source>
</evidence>
<dbReference type="Gene3D" id="3.40.120.10">
    <property type="entry name" value="Alpha-D-Glucose-1,6-Bisphosphate, subunit A, domain 3"/>
    <property type="match status" value="1"/>
</dbReference>
<organism evidence="4">
    <name type="scientific">Amphimedon queenslandica</name>
    <name type="common">Sponge</name>
    <dbReference type="NCBI Taxonomy" id="400682"/>
    <lineage>
        <taxon>Eukaryota</taxon>
        <taxon>Metazoa</taxon>
        <taxon>Porifera</taxon>
        <taxon>Demospongiae</taxon>
        <taxon>Heteroscleromorpha</taxon>
        <taxon>Haplosclerida</taxon>
        <taxon>Niphatidae</taxon>
        <taxon>Amphimedon</taxon>
    </lineage>
</organism>
<dbReference type="GO" id="GO:0006166">
    <property type="term" value="P:purine ribonucleoside salvage"/>
    <property type="evidence" value="ECO:0007669"/>
    <property type="project" value="TreeGrafter"/>
</dbReference>
<dbReference type="EnsemblMetazoa" id="Aqu2.1.28561_001">
    <property type="protein sequence ID" value="Aqu2.1.28561_001"/>
    <property type="gene ID" value="Aqu2.1.28561"/>
</dbReference>